<evidence type="ECO:0000313" key="5">
    <source>
        <dbReference type="Proteomes" id="UP000214746"/>
    </source>
</evidence>
<keyword evidence="5" id="KW-1185">Reference proteome</keyword>
<dbReference type="InterPro" id="IPR000845">
    <property type="entry name" value="Nucleoside_phosphorylase_d"/>
</dbReference>
<organism evidence="4 5">
    <name type="scientific">Paenibacillus xerothermodurans</name>
    <dbReference type="NCBI Taxonomy" id="1977292"/>
    <lineage>
        <taxon>Bacteria</taxon>
        <taxon>Bacillati</taxon>
        <taxon>Bacillota</taxon>
        <taxon>Bacilli</taxon>
        <taxon>Bacillales</taxon>
        <taxon>Paenibacillaceae</taxon>
        <taxon>Paenibacillus</taxon>
    </lineage>
</organism>
<dbReference type="InterPro" id="IPR035994">
    <property type="entry name" value="Nucleoside_phosphorylase_sf"/>
</dbReference>
<dbReference type="GO" id="GO:0017061">
    <property type="term" value="F:S-methyl-5-thioadenosine phosphorylase activity"/>
    <property type="evidence" value="ECO:0007669"/>
    <property type="project" value="InterPro"/>
</dbReference>
<dbReference type="OrthoDB" id="1523230at2"/>
<dbReference type="GO" id="GO:0005829">
    <property type="term" value="C:cytosol"/>
    <property type="evidence" value="ECO:0007669"/>
    <property type="project" value="TreeGrafter"/>
</dbReference>
<reference evidence="4" key="1">
    <citation type="submission" date="2018-06" db="EMBL/GenBank/DDBJ databases">
        <title>Paenibacillus xerothermodurans sp. nov. an extremely dry heat resistant spore forming bacterium isolated from the soil of Cape Canaveral, Florida.</title>
        <authorList>
            <person name="Seuylemezian A."/>
            <person name="Kaur N."/>
            <person name="Patil P."/>
            <person name="Patil P."/>
            <person name="Mayilraj S."/>
            <person name="Vaishampayan P."/>
        </authorList>
    </citation>
    <scope>NUCLEOTIDE SEQUENCE [LARGE SCALE GENOMIC DNA]</scope>
    <source>
        <strain evidence="4">ATCC 27380</strain>
    </source>
</reference>
<dbReference type="Gene3D" id="3.40.50.1580">
    <property type="entry name" value="Nucleoside phosphorylase domain"/>
    <property type="match status" value="1"/>
</dbReference>
<dbReference type="CDD" id="cd09010">
    <property type="entry name" value="MTAP_SsMTAPII_like_MTIP"/>
    <property type="match status" value="1"/>
</dbReference>
<keyword evidence="1" id="KW-0328">Glycosyltransferase</keyword>
<name>A0A2W1NXK1_PAEXE</name>
<evidence type="ECO:0000256" key="2">
    <source>
        <dbReference type="ARBA" id="ARBA00022679"/>
    </source>
</evidence>
<dbReference type="EMBL" id="NHRJ02000007">
    <property type="protein sequence ID" value="PZE20342.1"/>
    <property type="molecule type" value="Genomic_DNA"/>
</dbReference>
<feature type="domain" description="Nucleoside phosphorylase" evidence="3">
    <location>
        <begin position="63"/>
        <end position="263"/>
    </location>
</feature>
<sequence>MAQTTQQEIPKVDFAIIGGSSMFSIQFPEDLHRSDVEVLSTGLVFDTPYGESPAFKLVQLGDKKFLNCRMHGWRPNVVTRGVASQQVFWVFQQAGVKKIFAEGGVGSINQMLELRDLVVPNDYIDNSMRTDVGLGGPYLLVMREPICPTQSKALVRSARDRVKDTFEDERPRHVFNRGVYVNTDGRHFESPAEVQMFRSWHGDIVGQSICPEVYLAREIGACYAGIYMVVNYAEGVIKDWEHKDLSDIFYQESYTIGHILLNALAAVDTDQTGCNCLSLRKPTLLKEIKQ</sequence>
<keyword evidence="2" id="KW-0808">Transferase</keyword>
<evidence type="ECO:0000259" key="3">
    <source>
        <dbReference type="Pfam" id="PF01048"/>
    </source>
</evidence>
<accession>A0A2W1NXK1</accession>
<dbReference type="GO" id="GO:0009116">
    <property type="term" value="P:nucleoside metabolic process"/>
    <property type="evidence" value="ECO:0007669"/>
    <property type="project" value="InterPro"/>
</dbReference>
<evidence type="ECO:0000256" key="1">
    <source>
        <dbReference type="ARBA" id="ARBA00022676"/>
    </source>
</evidence>
<dbReference type="PANTHER" id="PTHR42679:SF2">
    <property type="entry name" value="S-METHYL-5'-THIOADENOSINE PHOSPHORYLASE"/>
    <property type="match status" value="1"/>
</dbReference>
<dbReference type="GO" id="GO:0019509">
    <property type="term" value="P:L-methionine salvage from methylthioadenosine"/>
    <property type="evidence" value="ECO:0007669"/>
    <property type="project" value="TreeGrafter"/>
</dbReference>
<evidence type="ECO:0000313" key="4">
    <source>
        <dbReference type="EMBL" id="PZE20342.1"/>
    </source>
</evidence>
<dbReference type="SUPFAM" id="SSF53167">
    <property type="entry name" value="Purine and uridine phosphorylases"/>
    <property type="match status" value="1"/>
</dbReference>
<dbReference type="Proteomes" id="UP000214746">
    <property type="component" value="Unassembled WGS sequence"/>
</dbReference>
<comment type="caution">
    <text evidence="4">The sequence shown here is derived from an EMBL/GenBank/DDBJ whole genome shotgun (WGS) entry which is preliminary data.</text>
</comment>
<dbReference type="PANTHER" id="PTHR42679">
    <property type="entry name" value="S-METHYL-5'-THIOADENOSINE PHOSPHORYLASE"/>
    <property type="match status" value="1"/>
</dbReference>
<dbReference type="InterPro" id="IPR010044">
    <property type="entry name" value="MTAP"/>
</dbReference>
<protein>
    <submittedName>
        <fullName evidence="4">Phosphorylase</fullName>
    </submittedName>
</protein>
<dbReference type="RefSeq" id="WP_089200423.1">
    <property type="nucleotide sequence ID" value="NZ_NHRJ02000007.1"/>
</dbReference>
<gene>
    <name evidence="4" type="ORF">CBW46_012925</name>
</gene>
<proteinExistence type="predicted"/>
<dbReference type="AlphaFoldDB" id="A0A2W1NXK1"/>
<dbReference type="Pfam" id="PF01048">
    <property type="entry name" value="PNP_UDP_1"/>
    <property type="match status" value="1"/>
</dbReference>